<comment type="caution">
    <text evidence="2">The sequence shown here is derived from an EMBL/GenBank/DDBJ whole genome shotgun (WGS) entry which is preliminary data.</text>
</comment>
<dbReference type="Gene3D" id="1.10.510.10">
    <property type="entry name" value="Transferase(Phosphotransferase) domain 1"/>
    <property type="match status" value="1"/>
</dbReference>
<dbReference type="EMBL" id="JBAHYK010000723">
    <property type="protein sequence ID" value="KAL0571741.1"/>
    <property type="molecule type" value="Genomic_DNA"/>
</dbReference>
<dbReference type="PANTHER" id="PTHR44329">
    <property type="entry name" value="SERINE/THREONINE-PROTEIN KINASE TNNI3K-RELATED"/>
    <property type="match status" value="1"/>
</dbReference>
<evidence type="ECO:0000259" key="1">
    <source>
        <dbReference type="PROSITE" id="PS50011"/>
    </source>
</evidence>
<proteinExistence type="predicted"/>
<dbReference type="Pfam" id="PF07714">
    <property type="entry name" value="PK_Tyr_Ser-Thr"/>
    <property type="match status" value="1"/>
</dbReference>
<organism evidence="2 3">
    <name type="scientific">Marasmius crinis-equi</name>
    <dbReference type="NCBI Taxonomy" id="585013"/>
    <lineage>
        <taxon>Eukaryota</taxon>
        <taxon>Fungi</taxon>
        <taxon>Dikarya</taxon>
        <taxon>Basidiomycota</taxon>
        <taxon>Agaricomycotina</taxon>
        <taxon>Agaricomycetes</taxon>
        <taxon>Agaricomycetidae</taxon>
        <taxon>Agaricales</taxon>
        <taxon>Marasmiineae</taxon>
        <taxon>Marasmiaceae</taxon>
        <taxon>Marasmius</taxon>
    </lineage>
</organism>
<gene>
    <name evidence="2" type="ORF">V5O48_010223</name>
</gene>
<accession>A0ABR3F9L1</accession>
<dbReference type="InterPro" id="IPR011009">
    <property type="entry name" value="Kinase-like_dom_sf"/>
</dbReference>
<dbReference type="InterPro" id="IPR051681">
    <property type="entry name" value="Ser/Thr_Kinases-Pseudokinases"/>
</dbReference>
<dbReference type="InterPro" id="IPR000719">
    <property type="entry name" value="Prot_kinase_dom"/>
</dbReference>
<dbReference type="InterPro" id="IPR008271">
    <property type="entry name" value="Ser/Thr_kinase_AS"/>
</dbReference>
<feature type="non-terminal residue" evidence="2">
    <location>
        <position position="558"/>
    </location>
</feature>
<feature type="domain" description="Protein kinase" evidence="1">
    <location>
        <begin position="72"/>
        <end position="330"/>
    </location>
</feature>
<dbReference type="PROSITE" id="PS00108">
    <property type="entry name" value="PROTEIN_KINASE_ST"/>
    <property type="match status" value="1"/>
</dbReference>
<protein>
    <recommendedName>
        <fullName evidence="1">Protein kinase domain-containing protein</fullName>
    </recommendedName>
</protein>
<dbReference type="SUPFAM" id="SSF56112">
    <property type="entry name" value="Protein kinase-like (PK-like)"/>
    <property type="match status" value="1"/>
</dbReference>
<dbReference type="PROSITE" id="PS50011">
    <property type="entry name" value="PROTEIN_KINASE_DOM"/>
    <property type="match status" value="1"/>
</dbReference>
<sequence>MGLTLDDLNDEVKKELSNLQKILANRTESEALLERTGDEAQRTLDMLQLIMFRLSKKSGLPPRCLIIRNIKRFGDRAFASGEFGDIWKGEVGDSESDRIECVVKVARWYCTLDGEEGYEKAVKTHLREAVLWGQLKHPNVLPFLGMYYLDESMKDICLVSPSMVNGNLGQFLKKSRVEQIYDITLGMEYLHSEDIVHGDLKEFNILVREDCRACICDFGLARLTMTYGFGATMSCWGGTAGPYMAPEVQKGELSSKKSHVYAFGTLCYRILHAVYDLPNLATVPQGQDPPPPQPENIPKDDGHIWLLLHECWQQQASARPTAAHIIMRILPKNVQVTAASHWDESLYTTMRNNIDFRPLCVSVSVSESHSPKIAAIRADVRPTNDTQVFSQPSSKHIPASDTEASLLHISLLSRIKSIASLGYNFVAPRLTSSRRDTHRLPISTGDYTNVSTVHGDQHCVYYSSRRDPRAGTVNATMKSPEYKTIGCGDIVCESELGFSFFQQSSWDGNSSAARKFCASRVTTQGGGESSTRLTTVFYYGEKRKEAWRIDYQRFRMDV</sequence>
<reference evidence="2 3" key="1">
    <citation type="submission" date="2024-02" db="EMBL/GenBank/DDBJ databases">
        <title>A draft genome for the cacao thread blight pathogen Marasmius crinis-equi.</title>
        <authorList>
            <person name="Cohen S.P."/>
            <person name="Baruah I.K."/>
            <person name="Amoako-Attah I."/>
            <person name="Bukari Y."/>
            <person name="Meinhardt L.W."/>
            <person name="Bailey B.A."/>
        </authorList>
    </citation>
    <scope>NUCLEOTIDE SEQUENCE [LARGE SCALE GENOMIC DNA]</scope>
    <source>
        <strain evidence="2 3">GH-76</strain>
    </source>
</reference>
<evidence type="ECO:0000313" key="2">
    <source>
        <dbReference type="EMBL" id="KAL0571741.1"/>
    </source>
</evidence>
<keyword evidence="3" id="KW-1185">Reference proteome</keyword>
<name>A0ABR3F9L1_9AGAR</name>
<dbReference type="InterPro" id="IPR001245">
    <property type="entry name" value="Ser-Thr/Tyr_kinase_cat_dom"/>
</dbReference>
<evidence type="ECO:0000313" key="3">
    <source>
        <dbReference type="Proteomes" id="UP001465976"/>
    </source>
</evidence>
<dbReference type="SMART" id="SM00220">
    <property type="entry name" value="S_TKc"/>
    <property type="match status" value="1"/>
</dbReference>
<dbReference type="Proteomes" id="UP001465976">
    <property type="component" value="Unassembled WGS sequence"/>
</dbReference>